<feature type="domain" description="Cilium assembly protein DZIP1 N-terminal" evidence="2">
    <location>
        <begin position="40"/>
        <end position="101"/>
    </location>
</feature>
<dbReference type="PANTHER" id="PTHR21502:SF3">
    <property type="entry name" value="CILIUM ASSEMBLY PROTEIN DZIP1L"/>
    <property type="match status" value="1"/>
</dbReference>
<sequence>MAKALIKRLLEQSVSTSTSGHQHSKQRDFHLAQHSKHPLDVDLDVLEKVVSIIAFGDIEAEDTRYLTELNFLKVFRLAQLIIEYLLYVQDCLQSTNAYLQQHRCGAPKMPSPQRPC</sequence>
<gene>
    <name evidence="3" type="ORF">DUNSADRAFT_3770</name>
</gene>
<dbReference type="EMBL" id="MU069600">
    <property type="protein sequence ID" value="KAF5837877.1"/>
    <property type="molecule type" value="Genomic_DNA"/>
</dbReference>
<reference evidence="3" key="1">
    <citation type="submission" date="2017-08" db="EMBL/GenBank/DDBJ databases">
        <authorList>
            <person name="Polle J.E."/>
            <person name="Barry K."/>
            <person name="Cushman J."/>
            <person name="Schmutz J."/>
            <person name="Tran D."/>
            <person name="Hathwaick L.T."/>
            <person name="Yim W.C."/>
            <person name="Jenkins J."/>
            <person name="Mckie-Krisberg Z.M."/>
            <person name="Prochnik S."/>
            <person name="Lindquist E."/>
            <person name="Dockter R.B."/>
            <person name="Adam C."/>
            <person name="Molina H."/>
            <person name="Bunkerborg J."/>
            <person name="Jin E."/>
            <person name="Buchheim M."/>
            <person name="Magnuson J."/>
        </authorList>
    </citation>
    <scope>NUCLEOTIDE SEQUENCE</scope>
    <source>
        <strain evidence="3">CCAP 19/18</strain>
    </source>
</reference>
<accession>A0ABQ7GTH2</accession>
<dbReference type="InterPro" id="IPR032714">
    <property type="entry name" value="DZIP1_N"/>
</dbReference>
<proteinExistence type="predicted"/>
<keyword evidence="1" id="KW-0175">Coiled coil</keyword>
<keyword evidence="4" id="KW-1185">Reference proteome</keyword>
<dbReference type="PANTHER" id="PTHR21502">
    <property type="entry name" value="ZINC FINGER PROTEIN DZIP1"/>
    <property type="match status" value="1"/>
</dbReference>
<evidence type="ECO:0000256" key="1">
    <source>
        <dbReference type="ARBA" id="ARBA00023054"/>
    </source>
</evidence>
<evidence type="ECO:0000313" key="4">
    <source>
        <dbReference type="Proteomes" id="UP000815325"/>
    </source>
</evidence>
<dbReference type="InterPro" id="IPR051241">
    <property type="entry name" value="DZIP_RILPL"/>
</dbReference>
<name>A0ABQ7GTH2_DUNSA</name>
<organism evidence="3 4">
    <name type="scientific">Dunaliella salina</name>
    <name type="common">Green alga</name>
    <name type="synonym">Protococcus salinus</name>
    <dbReference type="NCBI Taxonomy" id="3046"/>
    <lineage>
        <taxon>Eukaryota</taxon>
        <taxon>Viridiplantae</taxon>
        <taxon>Chlorophyta</taxon>
        <taxon>core chlorophytes</taxon>
        <taxon>Chlorophyceae</taxon>
        <taxon>CS clade</taxon>
        <taxon>Chlamydomonadales</taxon>
        <taxon>Dunaliellaceae</taxon>
        <taxon>Dunaliella</taxon>
    </lineage>
</organism>
<dbReference type="Proteomes" id="UP000815325">
    <property type="component" value="Unassembled WGS sequence"/>
</dbReference>
<dbReference type="Pfam" id="PF13815">
    <property type="entry name" value="Dzip-like_N"/>
    <property type="match status" value="1"/>
</dbReference>
<evidence type="ECO:0000259" key="2">
    <source>
        <dbReference type="Pfam" id="PF13815"/>
    </source>
</evidence>
<evidence type="ECO:0000313" key="3">
    <source>
        <dbReference type="EMBL" id="KAF5837877.1"/>
    </source>
</evidence>
<comment type="caution">
    <text evidence="3">The sequence shown here is derived from an EMBL/GenBank/DDBJ whole genome shotgun (WGS) entry which is preliminary data.</text>
</comment>
<protein>
    <submittedName>
        <fullName evidence="3">Iguana/Dzip1-like DAZ-interacting protein N-terminal-domain-containing protein</fullName>
    </submittedName>
</protein>